<evidence type="ECO:0000313" key="1">
    <source>
        <dbReference type="EMBL" id="SHK02685.1"/>
    </source>
</evidence>
<protein>
    <submittedName>
        <fullName evidence="1">Uncharacterized protein</fullName>
    </submittedName>
</protein>
<reference evidence="2" key="1">
    <citation type="submission" date="2016-11" db="EMBL/GenBank/DDBJ databases">
        <authorList>
            <person name="Varghese N."/>
            <person name="Submissions S."/>
        </authorList>
    </citation>
    <scope>NUCLEOTIDE SEQUENCE [LARGE SCALE GENOMIC DNA]</scope>
    <source>
        <strain evidence="2">DSM 19858</strain>
    </source>
</reference>
<dbReference type="Proteomes" id="UP000184543">
    <property type="component" value="Unassembled WGS sequence"/>
</dbReference>
<evidence type="ECO:0000313" key="2">
    <source>
        <dbReference type="Proteomes" id="UP000184543"/>
    </source>
</evidence>
<sequence>MNWLNSKKPVKLLLVLVICFFSFKYFRSIYHFKYYSAYTIGKFTHFEYQNASTYAMYEFYVDNKKIEGATYDRGNIDQFLVNKYFKVRYSSKNPEINEILLDEMITDPKAVEAAGFKLKSKIE</sequence>
<keyword evidence="2" id="KW-1185">Reference proteome</keyword>
<dbReference type="AlphaFoldDB" id="A0A1M6P3Y6"/>
<dbReference type="STRING" id="192903.SAMN04488513_1184"/>
<name>A0A1M6P3Y6_9FLAO</name>
<gene>
    <name evidence="1" type="ORF">SAMN04488513_1184</name>
</gene>
<proteinExistence type="predicted"/>
<organism evidence="1 2">
    <name type="scientific">Pseudozobellia thermophila</name>
    <dbReference type="NCBI Taxonomy" id="192903"/>
    <lineage>
        <taxon>Bacteria</taxon>
        <taxon>Pseudomonadati</taxon>
        <taxon>Bacteroidota</taxon>
        <taxon>Flavobacteriia</taxon>
        <taxon>Flavobacteriales</taxon>
        <taxon>Flavobacteriaceae</taxon>
        <taxon>Pseudozobellia</taxon>
    </lineage>
</organism>
<accession>A0A1M6P3Y6</accession>
<dbReference type="EMBL" id="FQYU01000018">
    <property type="protein sequence ID" value="SHK02685.1"/>
    <property type="molecule type" value="Genomic_DNA"/>
</dbReference>